<accession>T1A221</accession>
<dbReference type="PANTHER" id="PTHR43685">
    <property type="entry name" value="GLYCOSYLTRANSFERASE"/>
    <property type="match status" value="1"/>
</dbReference>
<name>T1A221_9ZZZZ</name>
<evidence type="ECO:0000259" key="1">
    <source>
        <dbReference type="Pfam" id="PF00535"/>
    </source>
</evidence>
<evidence type="ECO:0000259" key="2">
    <source>
        <dbReference type="Pfam" id="PF13632"/>
    </source>
</evidence>
<dbReference type="PANTHER" id="PTHR43685:SF14">
    <property type="entry name" value="GLYCOSYLTRANSFERASE 2-LIKE DOMAIN-CONTAINING PROTEIN"/>
    <property type="match status" value="1"/>
</dbReference>
<dbReference type="EMBL" id="AUZY01006383">
    <property type="protein sequence ID" value="EQD54576.1"/>
    <property type="molecule type" value="Genomic_DNA"/>
</dbReference>
<reference evidence="3" key="1">
    <citation type="submission" date="2013-08" db="EMBL/GenBank/DDBJ databases">
        <authorList>
            <person name="Mendez C."/>
            <person name="Richter M."/>
            <person name="Ferrer M."/>
            <person name="Sanchez J."/>
        </authorList>
    </citation>
    <scope>NUCLEOTIDE SEQUENCE</scope>
</reference>
<reference evidence="3" key="2">
    <citation type="journal article" date="2014" name="ISME J.">
        <title>Microbial stratification in low pH oxic and suboxic macroscopic growths along an acid mine drainage.</title>
        <authorList>
            <person name="Mendez-Garcia C."/>
            <person name="Mesa V."/>
            <person name="Sprenger R.R."/>
            <person name="Richter M."/>
            <person name="Diez M.S."/>
            <person name="Solano J."/>
            <person name="Bargiela R."/>
            <person name="Golyshina O.V."/>
            <person name="Manteca A."/>
            <person name="Ramos J.L."/>
            <person name="Gallego J.R."/>
            <person name="Llorente I."/>
            <person name="Martins Dos Santos V.A."/>
            <person name="Jensen O.N."/>
            <person name="Pelaez A.I."/>
            <person name="Sanchez J."/>
            <person name="Ferrer M."/>
        </authorList>
    </citation>
    <scope>NUCLEOTIDE SEQUENCE</scope>
</reference>
<dbReference type="Pfam" id="PF13632">
    <property type="entry name" value="Glyco_trans_2_3"/>
    <property type="match status" value="1"/>
</dbReference>
<dbReference type="GO" id="GO:0016740">
    <property type="term" value="F:transferase activity"/>
    <property type="evidence" value="ECO:0007669"/>
    <property type="project" value="UniProtKB-KW"/>
</dbReference>
<comment type="caution">
    <text evidence="3">The sequence shown here is derived from an EMBL/GenBank/DDBJ whole genome shotgun (WGS) entry which is preliminary data.</text>
</comment>
<organism evidence="3">
    <name type="scientific">mine drainage metagenome</name>
    <dbReference type="NCBI Taxonomy" id="410659"/>
    <lineage>
        <taxon>unclassified sequences</taxon>
        <taxon>metagenomes</taxon>
        <taxon>ecological metagenomes</taxon>
    </lineage>
</organism>
<dbReference type="Gene3D" id="3.90.550.10">
    <property type="entry name" value="Spore Coat Polysaccharide Biosynthesis Protein SpsA, Chain A"/>
    <property type="match status" value="1"/>
</dbReference>
<dbReference type="SUPFAM" id="SSF53448">
    <property type="entry name" value="Nucleotide-diphospho-sugar transferases"/>
    <property type="match status" value="1"/>
</dbReference>
<dbReference type="InterPro" id="IPR029044">
    <property type="entry name" value="Nucleotide-diphossugar_trans"/>
</dbReference>
<feature type="domain" description="Glycosyltransferase 2-like" evidence="2">
    <location>
        <begin position="147"/>
        <end position="259"/>
    </location>
</feature>
<dbReference type="InterPro" id="IPR001173">
    <property type="entry name" value="Glyco_trans_2-like"/>
</dbReference>
<evidence type="ECO:0000313" key="3">
    <source>
        <dbReference type="EMBL" id="EQD54576.1"/>
    </source>
</evidence>
<proteinExistence type="predicted"/>
<dbReference type="InterPro" id="IPR050834">
    <property type="entry name" value="Glycosyltransf_2"/>
</dbReference>
<feature type="domain" description="Glycosyltransferase 2-like" evidence="1">
    <location>
        <begin position="12"/>
        <end position="127"/>
    </location>
</feature>
<dbReference type="AlphaFoldDB" id="T1A221"/>
<sequence>MASEAPFRPLVSVVITVRNEEPNLRRLFEGLLVQEPPFEIVFIDALSRDRSFEIAEEYARRHPGTILAFQRYGSRGVGRNAGVAYARGEFVAFIDGDCVPDPGWLSALRRELRHAEVVAGRTEPIGRVRYGALERIELYQKGSDVTYPSCNLAYRRALFDQLGGFDPRFITAEDIDLNLRAVHRGATIQYAPDAVVYHQMRATVLRFLYQAFWNGYGRKQLTEKHGSLWSDYRPRRLLQRQRGGMAWLRLCAAAFGYSARIVGGWGSRLTPAASSPIVANPGTER</sequence>
<dbReference type="Pfam" id="PF00535">
    <property type="entry name" value="Glycos_transf_2"/>
    <property type="match status" value="1"/>
</dbReference>
<keyword evidence="3" id="KW-0808">Transferase</keyword>
<gene>
    <name evidence="3" type="ORF">B1B_09633</name>
</gene>
<protein>
    <submittedName>
        <fullName evidence="3">Glycosyl transferase, group 2 family protein</fullName>
    </submittedName>
</protein>